<keyword evidence="4" id="KW-0969">Cilium</keyword>
<accession>A0A7X1ZAB0</accession>
<reference evidence="4 5" key="1">
    <citation type="submission" date="2019-10" db="EMBL/GenBank/DDBJ databases">
        <authorList>
            <person name="Dong K."/>
        </authorList>
    </citation>
    <scope>NUCLEOTIDE SEQUENCE [LARGE SCALE GENOMIC DNA]</scope>
    <source>
        <strain evidence="4 5">DSM 28960</strain>
    </source>
</reference>
<dbReference type="EMBL" id="WITJ01000008">
    <property type="protein sequence ID" value="MQW39587.1"/>
    <property type="molecule type" value="Genomic_DNA"/>
</dbReference>
<dbReference type="InterPro" id="IPR013783">
    <property type="entry name" value="Ig-like_fold"/>
</dbReference>
<evidence type="ECO:0000313" key="4">
    <source>
        <dbReference type="EMBL" id="MQW39587.1"/>
    </source>
</evidence>
<dbReference type="Gene3D" id="2.60.40.740">
    <property type="match status" value="1"/>
</dbReference>
<evidence type="ECO:0000256" key="3">
    <source>
        <dbReference type="SAM" id="SignalP"/>
    </source>
</evidence>
<gene>
    <name evidence="4" type="ORF">GHI93_06520</name>
</gene>
<keyword evidence="2" id="KW-0812">Transmembrane</keyword>
<keyword evidence="5" id="KW-1185">Reference proteome</keyword>
<feature type="signal peptide" evidence="3">
    <location>
        <begin position="1"/>
        <end position="32"/>
    </location>
</feature>
<dbReference type="AlphaFoldDB" id="A0A7X1ZAB0"/>
<dbReference type="RefSeq" id="WP_153496263.1">
    <property type="nucleotide sequence ID" value="NZ_CAXYUY010000019.1"/>
</dbReference>
<name>A0A7X1ZAB0_9LACT</name>
<keyword evidence="2" id="KW-0472">Membrane</keyword>
<feature type="chain" id="PRO_5030876108" evidence="3">
    <location>
        <begin position="33"/>
        <end position="625"/>
    </location>
</feature>
<keyword evidence="2" id="KW-1133">Transmembrane helix</keyword>
<dbReference type="Gene3D" id="2.60.40.10">
    <property type="entry name" value="Immunoglobulins"/>
    <property type="match status" value="2"/>
</dbReference>
<protein>
    <submittedName>
        <fullName evidence="4">Flagellar hook-length control protein FliK</fullName>
    </submittedName>
</protein>
<feature type="region of interest" description="Disordered" evidence="1">
    <location>
        <begin position="62"/>
        <end position="101"/>
    </location>
</feature>
<evidence type="ECO:0000313" key="5">
    <source>
        <dbReference type="Proteomes" id="UP000439550"/>
    </source>
</evidence>
<keyword evidence="3" id="KW-0732">Signal</keyword>
<feature type="transmembrane region" description="Helical" evidence="2">
    <location>
        <begin position="596"/>
        <end position="614"/>
    </location>
</feature>
<organism evidence="4 5">
    <name type="scientific">Lactococcus hircilactis</name>
    <dbReference type="NCBI Taxonomy" id="1494462"/>
    <lineage>
        <taxon>Bacteria</taxon>
        <taxon>Bacillati</taxon>
        <taxon>Bacillota</taxon>
        <taxon>Bacilli</taxon>
        <taxon>Lactobacillales</taxon>
        <taxon>Streptococcaceae</taxon>
        <taxon>Lactococcus</taxon>
    </lineage>
</organism>
<keyword evidence="4" id="KW-0282">Flagellum</keyword>
<proteinExistence type="predicted"/>
<evidence type="ECO:0000256" key="2">
    <source>
        <dbReference type="SAM" id="Phobius"/>
    </source>
</evidence>
<sequence>MSKSLNKKFTLASMTLLTLSVFGTSGLSVVSAATTPNKATTDQISDGNVAIYAEQAAPTGGYGSGQTNTFGNNDGSDQTSGNTTSVVGDGQNSSAKTGVNGSVSTDANGSVYGMSNVTFDVYSITSSTGKASDMTPANVTYNDDGTPNVSADGTNITLGDLTKTGTTDGSGLATISGLSDGYYLITQVTTVGGVRTVAPFIIQVNTEDNSAGTLNVYPKLSLSSSNTASDSVLVKGDTSDTVTDPNAISNSKLGSDDVAYTKQDVNGNTNTAGSNDTVTWNVNSTFDQSQVTNTTTTTNAGKYVITDTIPTSQFATGAQTVSKVNVTDSTGKVLGTLTAGTDYTVSTDGTTVTLTPAGQIKAADLIAGGDGTGTKYGTTGGINVQYTTTVSNTAVGQFKDSPSTTIVNAYGTDLSTNVTTGITPSTLNVGGTDFEKEATGSQTLLQGAEFVLVQAKTATDAQDLVKANASLFNNTAQAGSAFKDATSTNAKFVTDSTGNAVTTTTDSHGVGSFTGLNLVDTDTDTSDATTYFAVEVKAPGTADGNANNYALPNASNAENVFAVKTSTTTLNGSGTTNSNVIYNNKPFALPFTGGEGLTGIIIIATVAGLAAFAIRRRRDNEEEQA</sequence>
<evidence type="ECO:0000256" key="1">
    <source>
        <dbReference type="SAM" id="MobiDB-lite"/>
    </source>
</evidence>
<feature type="compositionally biased region" description="Polar residues" evidence="1">
    <location>
        <begin position="65"/>
        <end position="101"/>
    </location>
</feature>
<dbReference type="Proteomes" id="UP000439550">
    <property type="component" value="Unassembled WGS sequence"/>
</dbReference>
<keyword evidence="4" id="KW-0966">Cell projection</keyword>
<comment type="caution">
    <text evidence="4">The sequence shown here is derived from an EMBL/GenBank/DDBJ whole genome shotgun (WGS) entry which is preliminary data.</text>
</comment>